<feature type="chain" id="PRO_5030756334" evidence="2">
    <location>
        <begin position="27"/>
        <end position="321"/>
    </location>
</feature>
<dbReference type="InterPro" id="IPR008537">
    <property type="entry name" value="DUF819"/>
</dbReference>
<dbReference type="PANTHER" id="PTHR34289:SF3">
    <property type="entry name" value="PROTEIN, PUTATIVE (DUF819)-RELATED"/>
    <property type="match status" value="1"/>
</dbReference>
<sequence length="321" mass="33540">MGHFVGTQKFWMFICVSALLSCNVDAFQNPVPAHAATTSAHIRHRLSFRSTNGAPSLSAPGYSITGKRSLRQGPSRVKTTLNVSPGSILSTLHGDPWYIWTALMGSATFGLWSERTKLGATLSSPLVTMAVTILMCNLGLLPSHNAAYDVINKTLVPLAVPLLLFDANIKMVLRSTGSMMAAFLLGALGTIVGTLVGARLVPLGLGEDSWKVVAALCARHIGGAVNYVAVSETVAMGPDALTAGLAADNLVIALYFSFIFWLANKAPDDGDGAAQVSNSQGGGGADDSPQVAGNQFNLLNVMKSVSFGCTLCLISSITKAL</sequence>
<keyword evidence="1" id="KW-1133">Transmembrane helix</keyword>
<evidence type="ECO:0000256" key="1">
    <source>
        <dbReference type="SAM" id="Phobius"/>
    </source>
</evidence>
<dbReference type="Pfam" id="PF05684">
    <property type="entry name" value="DUF819"/>
    <property type="match status" value="1"/>
</dbReference>
<gene>
    <name evidence="3" type="ORF">HAKA00212_LOCUS15387</name>
</gene>
<accession>A0A7S4D9J7</accession>
<organism evidence="3">
    <name type="scientific">Heterosigma akashiwo</name>
    <name type="common">Chromophytic alga</name>
    <name type="synonym">Heterosigma carterae</name>
    <dbReference type="NCBI Taxonomy" id="2829"/>
    <lineage>
        <taxon>Eukaryota</taxon>
        <taxon>Sar</taxon>
        <taxon>Stramenopiles</taxon>
        <taxon>Ochrophyta</taxon>
        <taxon>Raphidophyceae</taxon>
        <taxon>Chattonellales</taxon>
        <taxon>Chattonellaceae</taxon>
        <taxon>Heterosigma</taxon>
    </lineage>
</organism>
<evidence type="ECO:0000256" key="2">
    <source>
        <dbReference type="SAM" id="SignalP"/>
    </source>
</evidence>
<dbReference type="PANTHER" id="PTHR34289">
    <property type="entry name" value="PROTEIN, PUTATIVE (DUF819)-RELATED"/>
    <property type="match status" value="1"/>
</dbReference>
<reference evidence="3" key="1">
    <citation type="submission" date="2021-01" db="EMBL/GenBank/DDBJ databases">
        <authorList>
            <person name="Corre E."/>
            <person name="Pelletier E."/>
            <person name="Niang G."/>
            <person name="Scheremetjew M."/>
            <person name="Finn R."/>
            <person name="Kale V."/>
            <person name="Holt S."/>
            <person name="Cochrane G."/>
            <person name="Meng A."/>
            <person name="Brown T."/>
            <person name="Cohen L."/>
        </authorList>
    </citation>
    <scope>NUCLEOTIDE SEQUENCE</scope>
    <source>
        <strain evidence="3">CCMP3107</strain>
    </source>
</reference>
<protein>
    <submittedName>
        <fullName evidence="3">Uncharacterized protein</fullName>
    </submittedName>
</protein>
<keyword evidence="1" id="KW-0812">Transmembrane</keyword>
<dbReference type="AlphaFoldDB" id="A0A7S4D9J7"/>
<name>A0A7S4D9J7_HETAK</name>
<evidence type="ECO:0000313" key="3">
    <source>
        <dbReference type="EMBL" id="CAE0636622.1"/>
    </source>
</evidence>
<feature type="transmembrane region" description="Helical" evidence="1">
    <location>
        <begin position="181"/>
        <end position="201"/>
    </location>
</feature>
<proteinExistence type="predicted"/>
<feature type="signal peptide" evidence="2">
    <location>
        <begin position="1"/>
        <end position="26"/>
    </location>
</feature>
<feature type="transmembrane region" description="Helical" evidence="1">
    <location>
        <begin position="126"/>
        <end position="144"/>
    </location>
</feature>
<dbReference type="EMBL" id="HBIU01033451">
    <property type="protein sequence ID" value="CAE0636622.1"/>
    <property type="molecule type" value="Transcribed_RNA"/>
</dbReference>
<feature type="transmembrane region" description="Helical" evidence="1">
    <location>
        <begin position="240"/>
        <end position="263"/>
    </location>
</feature>
<keyword evidence="1" id="KW-0472">Membrane</keyword>
<keyword evidence="2" id="KW-0732">Signal</keyword>